<keyword evidence="3" id="KW-1185">Reference proteome</keyword>
<evidence type="ECO:0000313" key="3">
    <source>
        <dbReference type="Proteomes" id="UP000319700"/>
    </source>
</evidence>
<feature type="transmembrane region" description="Helical" evidence="1">
    <location>
        <begin position="37"/>
        <end position="57"/>
    </location>
</feature>
<feature type="transmembrane region" description="Helical" evidence="1">
    <location>
        <begin position="64"/>
        <end position="83"/>
    </location>
</feature>
<proteinExistence type="predicted"/>
<keyword evidence="1" id="KW-1133">Transmembrane helix</keyword>
<name>A0A502EM14_9FLAO</name>
<evidence type="ECO:0000256" key="1">
    <source>
        <dbReference type="SAM" id="Phobius"/>
    </source>
</evidence>
<comment type="caution">
    <text evidence="2">The sequence shown here is derived from an EMBL/GenBank/DDBJ whole genome shotgun (WGS) entry which is preliminary data.</text>
</comment>
<sequence>MRKLKKVFLKIHLASIILLLINFCIKIIFGLSLIGNLILLFKISLYTSGLLLFFLYLKPFKKLSFYFSLYVFSPILIGLSWLIDGISGAILGSLFLFFFVPSDVRFENNEIVINKKFGGLLGRCCDYEVVKKKMFLFEEKAAEFNFDKNIYLKKKDVQLRENYLEIHLVLKDYDLKEDQYIEKDTTIFVLMK</sequence>
<dbReference type="Proteomes" id="UP000319700">
    <property type="component" value="Unassembled WGS sequence"/>
</dbReference>
<feature type="transmembrane region" description="Helical" evidence="1">
    <location>
        <begin position="7"/>
        <end position="31"/>
    </location>
</feature>
<reference evidence="2 3" key="1">
    <citation type="journal article" date="2019" name="Environ. Microbiol.">
        <title>Species interactions and distinct microbial communities in high Arctic permafrost affected cryosols are associated with the CH4 and CO2 gas fluxes.</title>
        <authorList>
            <person name="Altshuler I."/>
            <person name="Hamel J."/>
            <person name="Turney S."/>
            <person name="Magnuson E."/>
            <person name="Levesque R."/>
            <person name="Greer C."/>
            <person name="Whyte L.G."/>
        </authorList>
    </citation>
    <scope>NUCLEOTIDE SEQUENCE [LARGE SCALE GENOMIC DNA]</scope>
    <source>
        <strain evidence="2 3">42</strain>
    </source>
</reference>
<gene>
    <name evidence="2" type="ORF">EAH81_15050</name>
</gene>
<dbReference type="EMBL" id="RCZH01000009">
    <property type="protein sequence ID" value="TPG38795.1"/>
    <property type="molecule type" value="Genomic_DNA"/>
</dbReference>
<keyword evidence="1" id="KW-0812">Transmembrane</keyword>
<organism evidence="2 3">
    <name type="scientific">Flavobacterium pectinovorum</name>
    <dbReference type="NCBI Taxonomy" id="29533"/>
    <lineage>
        <taxon>Bacteria</taxon>
        <taxon>Pseudomonadati</taxon>
        <taxon>Bacteroidota</taxon>
        <taxon>Flavobacteriia</taxon>
        <taxon>Flavobacteriales</taxon>
        <taxon>Flavobacteriaceae</taxon>
        <taxon>Flavobacterium</taxon>
    </lineage>
</organism>
<dbReference type="AlphaFoldDB" id="A0A502EM14"/>
<evidence type="ECO:0000313" key="2">
    <source>
        <dbReference type="EMBL" id="TPG38795.1"/>
    </source>
</evidence>
<accession>A0A502EM14</accession>
<protein>
    <submittedName>
        <fullName evidence="2">Uncharacterized protein</fullName>
    </submittedName>
</protein>
<keyword evidence="1" id="KW-0472">Membrane</keyword>